<protein>
    <submittedName>
        <fullName evidence="1">SpoVT/AbrB domain-containing protein</fullName>
    </submittedName>
</protein>
<dbReference type="eggNOG" id="COG4456">
    <property type="taxonomic scope" value="Bacteria"/>
</dbReference>
<dbReference type="InterPro" id="IPR051734">
    <property type="entry name" value="VapB_TA_antitoxins"/>
</dbReference>
<dbReference type="STRING" id="1070319.CAGGBEG34_30009"/>
<sequence length="77" mass="9128">MDKPRRVRLFRNGHNQAMRIPREYELPGDEAMMRREGRQLIIEPIQTEPLRTLLSAWVPLDEGMPEIQDYPPEETVL</sequence>
<gene>
    <name evidence="1" type="ORF">CAGGBEG34_30009</name>
</gene>
<dbReference type="AlphaFoldDB" id="G2JB98"/>
<evidence type="ECO:0000313" key="2">
    <source>
        <dbReference type="Proteomes" id="UP000054051"/>
    </source>
</evidence>
<dbReference type="EMBL" id="CAFB01000058">
    <property type="protein sequence ID" value="CCD30051.1"/>
    <property type="molecule type" value="Genomic_DNA"/>
</dbReference>
<dbReference type="SUPFAM" id="SSF89447">
    <property type="entry name" value="AbrB/MazE/MraZ-like"/>
    <property type="match status" value="1"/>
</dbReference>
<dbReference type="InterPro" id="IPR037914">
    <property type="entry name" value="SpoVT-AbrB_sf"/>
</dbReference>
<reference evidence="1 2" key="1">
    <citation type="submission" date="2011-08" db="EMBL/GenBank/DDBJ databases">
        <title>The genome of the obligate endobacterium of an arbuscular mycorrhizal fungus reveals an interphylum network of nutritional interactions.</title>
        <authorList>
            <person name="Ghignone S."/>
            <person name="Salvioli A."/>
            <person name="Anca I."/>
            <person name="Lumini E."/>
            <person name="Ortu G."/>
            <person name="Petiti L."/>
            <person name="Cruveiller S."/>
            <person name="Bianciotto V."/>
            <person name="Piffanelli P."/>
            <person name="Lanfranco L."/>
            <person name="Bonfante P."/>
        </authorList>
    </citation>
    <scope>NUCLEOTIDE SEQUENCE [LARGE SCALE GENOMIC DNA]</scope>
    <source>
        <strain evidence="1 2">BEG34</strain>
    </source>
</reference>
<evidence type="ECO:0000313" key="1">
    <source>
        <dbReference type="EMBL" id="CCD30051.1"/>
    </source>
</evidence>
<proteinExistence type="predicted"/>
<dbReference type="Proteomes" id="UP000054051">
    <property type="component" value="Unassembled WGS sequence"/>
</dbReference>
<organism evidence="1 2">
    <name type="scientific">Candidatus Glomeribacter gigasporarum BEG34</name>
    <dbReference type="NCBI Taxonomy" id="1070319"/>
    <lineage>
        <taxon>Bacteria</taxon>
        <taxon>Pseudomonadati</taxon>
        <taxon>Pseudomonadota</taxon>
        <taxon>Betaproteobacteria</taxon>
        <taxon>Burkholderiales</taxon>
        <taxon>Burkholderiaceae</taxon>
        <taxon>Candidatus Glomeribacter</taxon>
    </lineage>
</organism>
<comment type="caution">
    <text evidence="1">The sequence shown here is derived from an EMBL/GenBank/DDBJ whole genome shotgun (WGS) entry which is preliminary data.</text>
</comment>
<dbReference type="PANTHER" id="PTHR37550:SF1">
    <property type="entry name" value="SSL1300 PROTEIN"/>
    <property type="match status" value="1"/>
</dbReference>
<name>G2JB98_9BURK</name>
<dbReference type="PANTHER" id="PTHR37550">
    <property type="entry name" value="ANTITOXIN VAPB1"/>
    <property type="match status" value="1"/>
</dbReference>
<keyword evidence="2" id="KW-1185">Reference proteome</keyword>
<dbReference type="Gene3D" id="2.10.260.10">
    <property type="match status" value="1"/>
</dbReference>
<accession>G2JB98</accession>